<keyword evidence="3" id="KW-0328">Glycosyltransferase</keyword>
<keyword evidence="4 6" id="KW-0808">Transferase</keyword>
<dbReference type="InterPro" id="IPR002685">
    <property type="entry name" value="Glyco_trans_15"/>
</dbReference>
<name>A0A1E4SVD6_9ASCO</name>
<reference evidence="7" key="1">
    <citation type="submission" date="2016-04" db="EMBL/GenBank/DDBJ databases">
        <title>Comparative genomics of biotechnologically important yeasts.</title>
        <authorList>
            <consortium name="DOE Joint Genome Institute"/>
            <person name="Riley R."/>
            <person name="Haridas S."/>
            <person name="Wolfe K.H."/>
            <person name="Lopes M.R."/>
            <person name="Hittinger C.T."/>
            <person name="Goker M."/>
            <person name="Salamov A."/>
            <person name="Wisecaver J."/>
            <person name="Long T.M."/>
            <person name="Aerts A.L."/>
            <person name="Barry K."/>
            <person name="Choi C."/>
            <person name="Clum A."/>
            <person name="Coughlan A.Y."/>
            <person name="Deshpande S."/>
            <person name="Douglass A.P."/>
            <person name="Hanson S.J."/>
            <person name="Klenk H.-P."/>
            <person name="Labutti K."/>
            <person name="Lapidus A."/>
            <person name="Lindquist E."/>
            <person name="Lipzen A."/>
            <person name="Meier-Kolthoff J.P."/>
            <person name="Ohm R.A."/>
            <person name="Otillar R.P."/>
            <person name="Pangilinan J."/>
            <person name="Peng Y."/>
            <person name="Rokas A."/>
            <person name="Rosa C.A."/>
            <person name="Scheuner C."/>
            <person name="Sibirny A.A."/>
            <person name="Slot J.C."/>
            <person name="Stielow J.B."/>
            <person name="Sun H."/>
            <person name="Kurtzman C.P."/>
            <person name="Blackwell M."/>
            <person name="Grigoriev I.V."/>
            <person name="Jeffries T.W."/>
        </authorList>
    </citation>
    <scope>NUCLEOTIDE SEQUENCE [LARGE SCALE GENOMIC DNA]</scope>
    <source>
        <strain evidence="7">NRRL YB-2248</strain>
    </source>
</reference>
<dbReference type="Proteomes" id="UP000094801">
    <property type="component" value="Unassembled WGS sequence"/>
</dbReference>
<dbReference type="SUPFAM" id="SSF53448">
    <property type="entry name" value="Nucleotide-diphospho-sugar transferases"/>
    <property type="match status" value="1"/>
</dbReference>
<sequence>MKETGYRWSETPRKLCYVLIPLLIAFLLLDNNFRIIGRGFLNPTIKKYSIFGTEPNATLIEDQALIFNSSDIRPDLQEKSFFSYQLTNSTLYTLCRNSDLFEMLETIQNYEDRFNSRYNYDWVFLNDEPFTEEFQKLISNAVSGTAKFGLIPIEHWSFPESLDIDHMNDRINVMMNDHEGPLPYADSISYRHMCRFESGFFYKHELLLDYDYFWRVEPGVKLYCDINYDIFKEMVENDYKYGFTISTIEYPKTIPSLFKNVHDYLLETDQSNLLNNDTNYSRFIYDSKKENYNLCHFWTNFEIGNLNVFRSKSYNDVFEYLDKRNGFFYERWGDAPIRSIILSLILNQGDIKRFEDIGYKHNPYLQCPQNEEIRLQNRCSCNPKEDFTELLYSCSWFFDRIQKELSSVF</sequence>
<gene>
    <name evidence="6" type="ORF">CANARDRAFT_9532</name>
</gene>
<dbReference type="InterPro" id="IPR029044">
    <property type="entry name" value="Nucleotide-diphossugar_trans"/>
</dbReference>
<dbReference type="AlphaFoldDB" id="A0A1E4SVD6"/>
<protein>
    <submittedName>
        <fullName evidence="6">Glycosyltransferase family 15 protein</fullName>
    </submittedName>
</protein>
<organism evidence="6 7">
    <name type="scientific">[Candida] arabinofermentans NRRL YB-2248</name>
    <dbReference type="NCBI Taxonomy" id="983967"/>
    <lineage>
        <taxon>Eukaryota</taxon>
        <taxon>Fungi</taxon>
        <taxon>Dikarya</taxon>
        <taxon>Ascomycota</taxon>
        <taxon>Saccharomycotina</taxon>
        <taxon>Pichiomycetes</taxon>
        <taxon>Pichiales</taxon>
        <taxon>Pichiaceae</taxon>
        <taxon>Ogataea</taxon>
        <taxon>Ogataea/Candida clade</taxon>
    </lineage>
</organism>
<keyword evidence="5" id="KW-0735">Signal-anchor</keyword>
<dbReference type="Pfam" id="PF01793">
    <property type="entry name" value="Glyco_transf_15"/>
    <property type="match status" value="1"/>
</dbReference>
<dbReference type="FunFam" id="3.90.550.10:FF:000051">
    <property type="entry name" value="Alpha-1,2-mannosyltransferase (Ktr4)"/>
    <property type="match status" value="1"/>
</dbReference>
<dbReference type="GO" id="GO:0000032">
    <property type="term" value="P:cell wall mannoprotein biosynthetic process"/>
    <property type="evidence" value="ECO:0007669"/>
    <property type="project" value="TreeGrafter"/>
</dbReference>
<dbReference type="GO" id="GO:0000026">
    <property type="term" value="F:alpha-1,2-mannosyltransferase activity"/>
    <property type="evidence" value="ECO:0007669"/>
    <property type="project" value="TreeGrafter"/>
</dbReference>
<accession>A0A1E4SVD6</accession>
<dbReference type="PANTHER" id="PTHR31121:SF6">
    <property type="entry name" value="ALPHA-1,2 MANNOSYLTRANSFERASE KTR1"/>
    <property type="match status" value="1"/>
</dbReference>
<dbReference type="EMBL" id="KV453863">
    <property type="protein sequence ID" value="ODV83471.1"/>
    <property type="molecule type" value="Genomic_DNA"/>
</dbReference>
<evidence type="ECO:0000256" key="5">
    <source>
        <dbReference type="ARBA" id="ARBA00022968"/>
    </source>
</evidence>
<evidence type="ECO:0000256" key="1">
    <source>
        <dbReference type="ARBA" id="ARBA00004606"/>
    </source>
</evidence>
<dbReference type="OrthoDB" id="439943at2759"/>
<dbReference type="GO" id="GO:0006493">
    <property type="term" value="P:protein O-linked glycosylation"/>
    <property type="evidence" value="ECO:0007669"/>
    <property type="project" value="TreeGrafter"/>
</dbReference>
<dbReference type="Gene3D" id="3.90.550.10">
    <property type="entry name" value="Spore Coat Polysaccharide Biosynthesis Protein SpsA, Chain A"/>
    <property type="match status" value="1"/>
</dbReference>
<comment type="subcellular location">
    <subcellularLocation>
        <location evidence="1">Membrane</location>
        <topology evidence="1">Single-pass type II membrane protein</topology>
    </subcellularLocation>
</comment>
<dbReference type="GO" id="GO:0016020">
    <property type="term" value="C:membrane"/>
    <property type="evidence" value="ECO:0007669"/>
    <property type="project" value="UniProtKB-SubCell"/>
</dbReference>
<proteinExistence type="inferred from homology"/>
<dbReference type="GO" id="GO:0006487">
    <property type="term" value="P:protein N-linked glycosylation"/>
    <property type="evidence" value="ECO:0007669"/>
    <property type="project" value="TreeGrafter"/>
</dbReference>
<dbReference type="PANTHER" id="PTHR31121">
    <property type="entry name" value="ALPHA-1,2 MANNOSYLTRANSFERASE KTR1"/>
    <property type="match status" value="1"/>
</dbReference>
<evidence type="ECO:0000313" key="7">
    <source>
        <dbReference type="Proteomes" id="UP000094801"/>
    </source>
</evidence>
<comment type="similarity">
    <text evidence="2">Belongs to the glycosyltransferase 15 family.</text>
</comment>
<evidence type="ECO:0000256" key="3">
    <source>
        <dbReference type="ARBA" id="ARBA00022676"/>
    </source>
</evidence>
<dbReference type="GO" id="GO:0005794">
    <property type="term" value="C:Golgi apparatus"/>
    <property type="evidence" value="ECO:0007669"/>
    <property type="project" value="TreeGrafter"/>
</dbReference>
<evidence type="ECO:0000256" key="2">
    <source>
        <dbReference type="ARBA" id="ARBA00007677"/>
    </source>
</evidence>
<dbReference type="STRING" id="983967.A0A1E4SVD6"/>
<keyword evidence="7" id="KW-1185">Reference proteome</keyword>
<keyword evidence="5" id="KW-0812">Transmembrane</keyword>
<evidence type="ECO:0000313" key="6">
    <source>
        <dbReference type="EMBL" id="ODV83471.1"/>
    </source>
</evidence>
<evidence type="ECO:0000256" key="4">
    <source>
        <dbReference type="ARBA" id="ARBA00022679"/>
    </source>
</evidence>